<dbReference type="InterPro" id="IPR000719">
    <property type="entry name" value="Prot_kinase_dom"/>
</dbReference>
<dbReference type="Proteomes" id="UP001154282">
    <property type="component" value="Unassembled WGS sequence"/>
</dbReference>
<evidence type="ECO:0000256" key="24">
    <source>
        <dbReference type="ARBA" id="ARBA00048679"/>
    </source>
</evidence>
<dbReference type="InterPro" id="IPR032675">
    <property type="entry name" value="LRR_dom_sf"/>
</dbReference>
<feature type="chain" id="PRO_5043773777" description="non-specific serine/threonine protein kinase" evidence="27">
    <location>
        <begin position="27"/>
        <end position="1041"/>
    </location>
</feature>
<dbReference type="GO" id="GO:0004674">
    <property type="term" value="F:protein serine/threonine kinase activity"/>
    <property type="evidence" value="ECO:0007669"/>
    <property type="project" value="UniProtKB-KW"/>
</dbReference>
<dbReference type="AlphaFoldDB" id="A0AAV0JH51"/>
<reference evidence="29" key="1">
    <citation type="submission" date="2022-08" db="EMBL/GenBank/DDBJ databases">
        <authorList>
            <person name="Gutierrez-Valencia J."/>
        </authorList>
    </citation>
    <scope>NUCLEOTIDE SEQUENCE</scope>
</reference>
<feature type="binding site" evidence="25">
    <location>
        <position position="794"/>
    </location>
    <ligand>
        <name>ATP</name>
        <dbReference type="ChEBI" id="CHEBI:30616"/>
    </ligand>
</feature>
<evidence type="ECO:0000256" key="17">
    <source>
        <dbReference type="ARBA" id="ARBA00022840"/>
    </source>
</evidence>
<comment type="similarity">
    <text evidence="22">Belongs to the polygalacturonase-inhibiting protein family.</text>
</comment>
<evidence type="ECO:0000256" key="12">
    <source>
        <dbReference type="ARBA" id="ARBA00022692"/>
    </source>
</evidence>
<dbReference type="PROSITE" id="PS00108">
    <property type="entry name" value="PROTEIN_KINASE_ST"/>
    <property type="match status" value="1"/>
</dbReference>
<evidence type="ECO:0000256" key="5">
    <source>
        <dbReference type="ARBA" id="ARBA00009592"/>
    </source>
</evidence>
<dbReference type="GO" id="GO:0005886">
    <property type="term" value="C:plasma membrane"/>
    <property type="evidence" value="ECO:0007669"/>
    <property type="project" value="UniProtKB-SubCell"/>
</dbReference>
<keyword evidence="30" id="KW-1185">Reference proteome</keyword>
<dbReference type="InterPro" id="IPR001611">
    <property type="entry name" value="Leu-rich_rpt"/>
</dbReference>
<dbReference type="PROSITE" id="PS51450">
    <property type="entry name" value="LRR"/>
    <property type="match status" value="1"/>
</dbReference>
<dbReference type="Pfam" id="PF00069">
    <property type="entry name" value="Pkinase"/>
    <property type="match status" value="1"/>
</dbReference>
<evidence type="ECO:0000256" key="4">
    <source>
        <dbReference type="ARBA" id="ARBA00008684"/>
    </source>
</evidence>
<dbReference type="InterPro" id="IPR017441">
    <property type="entry name" value="Protein_kinase_ATP_BS"/>
</dbReference>
<dbReference type="PANTHER" id="PTHR48056">
    <property type="entry name" value="LRR RECEPTOR-LIKE SERINE/THREONINE-PROTEIN KINASE-RELATED"/>
    <property type="match status" value="1"/>
</dbReference>
<evidence type="ECO:0000256" key="16">
    <source>
        <dbReference type="ARBA" id="ARBA00022777"/>
    </source>
</evidence>
<dbReference type="InterPro" id="IPR008271">
    <property type="entry name" value="Ser/Thr_kinase_AS"/>
</dbReference>
<dbReference type="FunFam" id="3.80.10.10:FF:000041">
    <property type="entry name" value="LRR receptor-like serine/threonine-protein kinase ERECTA"/>
    <property type="match status" value="1"/>
</dbReference>
<evidence type="ECO:0000256" key="27">
    <source>
        <dbReference type="SAM" id="SignalP"/>
    </source>
</evidence>
<evidence type="ECO:0000256" key="22">
    <source>
        <dbReference type="ARBA" id="ARBA00038043"/>
    </source>
</evidence>
<comment type="similarity">
    <text evidence="4">Belongs to the protein kinase superfamily. Ser/Thr protein kinase family.</text>
</comment>
<keyword evidence="12 26" id="KW-0812">Transmembrane</keyword>
<evidence type="ECO:0000313" key="30">
    <source>
        <dbReference type="Proteomes" id="UP001154282"/>
    </source>
</evidence>
<sequence length="1041" mass="114062">MVEPGVLISFLKWAALFGFLLLSSSSQIYCTLAAACDPRDLRALKEFSSSFTNGSSSLFTSWSEDTDCCKWDGVSCGSNGGRVTMLTLPDKALQGPVPRALAGLDQLKSLDLSWNRLQGELPLELSSLKQLEVLDLSYNMLSGQVSEVLSGLVSIQSFNISSNRFDDNDLFGIKELPHLVWFNISNNSFSGRISPFICSLSNVIEVVDLSMNYLVGSIETLSNCSSSIKKLHLDNNMISGSLPQALYALSSLQQLSISNNNFSGQISGEMSKLTSLTIFLAYGNRFSGQIPDAFHNLMQFEQFDVHSNSFSGPLPSSLSLCSNLRVLSLRNNSMSGPIDLDFSRMALLTILDLATNRLSGSLPESLSHCHELKTLSLAKNVLNGSIPESYAQLSSMSFLSLSNNSIVDLNRALSVLQHCQNLTTLILTRNFHGEEMPVNVSGFNSLSVFALGNCALKGRIPPWLMSCKKLQVLDLSWNHLDGSIPPWVSQMEKLFYLDFSNNSLSGEIPETLMELKSLTSAGASSPGLSPSAGIPLYVKRNQTGSGLQYKQVSSFPPSIYLSYNMINGTISPKIGQLKQLHVLDLSNNNITGVIPSSISDLLNLEVLDLCSNDLYGSIPPSLERLTFLSRFNVANNHLKGPIPAGGQFSSFSNSSFEGNLGLCGGVVSPCKDIETAMTPRRPSGSSRTKSNILGITIALGVGLSLILAFLIVKMSRRADPINEEETGSHVSSSAALMTSSKLVLFQNSECKDLTVSDLLKATNNFSQADIIGCGGFGLVYKANFPNGKKAAIKKLSGDCGQIEREFQAEVEALSRAQHQNLVSLQGYCRHGNDRLLVYSYMENGSLDYWLHECVDESSVLQWETRLKIARGAAKGLAFLHKVCEPHIVHRDVKSSNILLDEDFKAHLADFGLSRLLRPYDTHVTTDLVGTLGYIPPEYSQSLIATCRGDVYSFGVVLLELLTSRRPVEVCKGKNCRDLVSWVFQMKFEKRESEVIASSIWNKDKEKELLEMLEIACRCLDHDPRRRHSIDEVVSCLDGIGM</sequence>
<accession>A0AAV0JH51</accession>
<evidence type="ECO:0000256" key="15">
    <source>
        <dbReference type="ARBA" id="ARBA00022741"/>
    </source>
</evidence>
<comment type="catalytic activity">
    <reaction evidence="24">
        <text>L-seryl-[protein] + ATP = O-phospho-L-seryl-[protein] + ADP + H(+)</text>
        <dbReference type="Rhea" id="RHEA:17989"/>
        <dbReference type="Rhea" id="RHEA-COMP:9863"/>
        <dbReference type="Rhea" id="RHEA-COMP:11604"/>
        <dbReference type="ChEBI" id="CHEBI:15378"/>
        <dbReference type="ChEBI" id="CHEBI:29999"/>
        <dbReference type="ChEBI" id="CHEBI:30616"/>
        <dbReference type="ChEBI" id="CHEBI:83421"/>
        <dbReference type="ChEBI" id="CHEBI:456216"/>
        <dbReference type="EC" id="2.7.11.1"/>
    </reaction>
</comment>
<keyword evidence="9" id="KW-0723">Serine/threonine-protein kinase</keyword>
<evidence type="ECO:0000259" key="28">
    <source>
        <dbReference type="PROSITE" id="PS50011"/>
    </source>
</evidence>
<dbReference type="InterPro" id="IPR003591">
    <property type="entry name" value="Leu-rich_rpt_typical-subtyp"/>
</dbReference>
<keyword evidence="11" id="KW-0808">Transferase</keyword>
<evidence type="ECO:0000256" key="8">
    <source>
        <dbReference type="ARBA" id="ARBA00022512"/>
    </source>
</evidence>
<evidence type="ECO:0000256" key="19">
    <source>
        <dbReference type="ARBA" id="ARBA00023136"/>
    </source>
</evidence>
<evidence type="ECO:0000313" key="29">
    <source>
        <dbReference type="EMBL" id="CAI0409239.1"/>
    </source>
</evidence>
<dbReference type="SMART" id="SM00220">
    <property type="entry name" value="S_TKc"/>
    <property type="match status" value="1"/>
</dbReference>
<evidence type="ECO:0000256" key="25">
    <source>
        <dbReference type="PROSITE-ProRule" id="PRU10141"/>
    </source>
</evidence>
<evidence type="ECO:0000256" key="7">
    <source>
        <dbReference type="ARBA" id="ARBA00022475"/>
    </source>
</evidence>
<dbReference type="FunFam" id="3.30.200.20:FF:000566">
    <property type="entry name" value="Phytosulfokine receptor 1"/>
    <property type="match status" value="1"/>
</dbReference>
<keyword evidence="16" id="KW-0418">Kinase</keyword>
<dbReference type="Gene3D" id="3.80.10.10">
    <property type="entry name" value="Ribonuclease Inhibitor"/>
    <property type="match status" value="4"/>
</dbReference>
<keyword evidence="14" id="KW-0677">Repeat</keyword>
<evidence type="ECO:0000256" key="23">
    <source>
        <dbReference type="ARBA" id="ARBA00047899"/>
    </source>
</evidence>
<dbReference type="FunFam" id="1.10.510.10:FF:000309">
    <property type="entry name" value="Leucine-rich repeat receptor-like protein kinase"/>
    <property type="match status" value="1"/>
</dbReference>
<dbReference type="PROSITE" id="PS50011">
    <property type="entry name" value="PROTEIN_KINASE_DOM"/>
    <property type="match status" value="1"/>
</dbReference>
<name>A0AAV0JH51_9ROSI</name>
<keyword evidence="20" id="KW-0675">Receptor</keyword>
<comment type="similarity">
    <text evidence="5">Belongs to the RLP family.</text>
</comment>
<evidence type="ECO:0000256" key="2">
    <source>
        <dbReference type="ARBA" id="ARBA00004236"/>
    </source>
</evidence>
<evidence type="ECO:0000256" key="11">
    <source>
        <dbReference type="ARBA" id="ARBA00022679"/>
    </source>
</evidence>
<evidence type="ECO:0000256" key="9">
    <source>
        <dbReference type="ARBA" id="ARBA00022527"/>
    </source>
</evidence>
<evidence type="ECO:0000256" key="26">
    <source>
        <dbReference type="SAM" id="Phobius"/>
    </source>
</evidence>
<keyword evidence="10" id="KW-0433">Leucine-rich repeat</keyword>
<dbReference type="FunFam" id="3.80.10.10:FF:000213">
    <property type="entry name" value="Tyrosine-sulfated glycopeptide receptor 1"/>
    <property type="match status" value="1"/>
</dbReference>
<dbReference type="InterPro" id="IPR011009">
    <property type="entry name" value="Kinase-like_dom_sf"/>
</dbReference>
<keyword evidence="7" id="KW-1003">Cell membrane</keyword>
<comment type="subcellular location">
    <subcellularLocation>
        <location evidence="2">Cell membrane</location>
    </subcellularLocation>
    <subcellularLocation>
        <location evidence="3">Membrane</location>
        <topology evidence="3">Single-pass type I membrane protein</topology>
    </subcellularLocation>
    <subcellularLocation>
        <location evidence="1">Secreted</location>
        <location evidence="1">Cell wall</location>
    </subcellularLocation>
</comment>
<evidence type="ECO:0000256" key="21">
    <source>
        <dbReference type="ARBA" id="ARBA00023180"/>
    </source>
</evidence>
<feature type="signal peptide" evidence="27">
    <location>
        <begin position="1"/>
        <end position="26"/>
    </location>
</feature>
<evidence type="ECO:0000256" key="13">
    <source>
        <dbReference type="ARBA" id="ARBA00022729"/>
    </source>
</evidence>
<evidence type="ECO:0000256" key="18">
    <source>
        <dbReference type="ARBA" id="ARBA00022989"/>
    </source>
</evidence>
<proteinExistence type="inferred from homology"/>
<comment type="caution">
    <text evidence="29">The sequence shown here is derived from an EMBL/GenBank/DDBJ whole genome shotgun (WGS) entry which is preliminary data.</text>
</comment>
<evidence type="ECO:0000256" key="20">
    <source>
        <dbReference type="ARBA" id="ARBA00023170"/>
    </source>
</evidence>
<dbReference type="SMART" id="SM00369">
    <property type="entry name" value="LRR_TYP"/>
    <property type="match status" value="8"/>
</dbReference>
<dbReference type="Gene3D" id="3.30.200.20">
    <property type="entry name" value="Phosphorylase Kinase, domain 1"/>
    <property type="match status" value="1"/>
</dbReference>
<keyword evidence="8" id="KW-0964">Secreted</keyword>
<keyword evidence="21" id="KW-0325">Glycoprotein</keyword>
<dbReference type="Gene3D" id="1.10.510.10">
    <property type="entry name" value="Transferase(Phosphotransferase) domain 1"/>
    <property type="match status" value="1"/>
</dbReference>
<keyword evidence="15 25" id="KW-0547">Nucleotide-binding</keyword>
<dbReference type="FunFam" id="3.80.10.10:FF:000400">
    <property type="entry name" value="Nuclear pore complex protein NUP107"/>
    <property type="match status" value="1"/>
</dbReference>
<dbReference type="InterPro" id="IPR013210">
    <property type="entry name" value="LRR_N_plant-typ"/>
</dbReference>
<dbReference type="Pfam" id="PF00560">
    <property type="entry name" value="LRR_1"/>
    <property type="match status" value="6"/>
</dbReference>
<gene>
    <name evidence="29" type="ORF">LITE_LOCUS14307</name>
</gene>
<evidence type="ECO:0000256" key="6">
    <source>
        <dbReference type="ARBA" id="ARBA00012513"/>
    </source>
</evidence>
<evidence type="ECO:0000256" key="3">
    <source>
        <dbReference type="ARBA" id="ARBA00004479"/>
    </source>
</evidence>
<evidence type="ECO:0000256" key="1">
    <source>
        <dbReference type="ARBA" id="ARBA00004191"/>
    </source>
</evidence>
<feature type="transmembrane region" description="Helical" evidence="26">
    <location>
        <begin position="692"/>
        <end position="712"/>
    </location>
</feature>
<keyword evidence="13 27" id="KW-0732">Signal</keyword>
<keyword evidence="18 26" id="KW-1133">Transmembrane helix</keyword>
<dbReference type="Pfam" id="PF13855">
    <property type="entry name" value="LRR_8"/>
    <property type="match status" value="2"/>
</dbReference>
<keyword evidence="17 25" id="KW-0067">ATP-binding</keyword>
<dbReference type="InterPro" id="IPR050647">
    <property type="entry name" value="Plant_LRR-RLKs"/>
</dbReference>
<evidence type="ECO:0000256" key="14">
    <source>
        <dbReference type="ARBA" id="ARBA00022737"/>
    </source>
</evidence>
<evidence type="ECO:0000256" key="10">
    <source>
        <dbReference type="ARBA" id="ARBA00022614"/>
    </source>
</evidence>
<dbReference type="EMBL" id="CAMGYJ010000005">
    <property type="protein sequence ID" value="CAI0409239.1"/>
    <property type="molecule type" value="Genomic_DNA"/>
</dbReference>
<feature type="domain" description="Protein kinase" evidence="28">
    <location>
        <begin position="765"/>
        <end position="1041"/>
    </location>
</feature>
<dbReference type="EC" id="2.7.11.1" evidence="6"/>
<dbReference type="GO" id="GO:0033612">
    <property type="term" value="F:receptor serine/threonine kinase binding"/>
    <property type="evidence" value="ECO:0007669"/>
    <property type="project" value="TreeGrafter"/>
</dbReference>
<dbReference type="CDD" id="cd14066">
    <property type="entry name" value="STKc_IRAK"/>
    <property type="match status" value="1"/>
</dbReference>
<dbReference type="Pfam" id="PF08263">
    <property type="entry name" value="LRRNT_2"/>
    <property type="match status" value="1"/>
</dbReference>
<keyword evidence="19 26" id="KW-0472">Membrane</keyword>
<dbReference type="PROSITE" id="PS00107">
    <property type="entry name" value="PROTEIN_KINASE_ATP"/>
    <property type="match status" value="1"/>
</dbReference>
<dbReference type="GO" id="GO:0005524">
    <property type="term" value="F:ATP binding"/>
    <property type="evidence" value="ECO:0007669"/>
    <property type="project" value="UniProtKB-UniRule"/>
</dbReference>
<dbReference type="SUPFAM" id="SSF56112">
    <property type="entry name" value="Protein kinase-like (PK-like)"/>
    <property type="match status" value="1"/>
</dbReference>
<comment type="catalytic activity">
    <reaction evidence="23">
        <text>L-threonyl-[protein] + ATP = O-phospho-L-threonyl-[protein] + ADP + H(+)</text>
        <dbReference type="Rhea" id="RHEA:46608"/>
        <dbReference type="Rhea" id="RHEA-COMP:11060"/>
        <dbReference type="Rhea" id="RHEA-COMP:11605"/>
        <dbReference type="ChEBI" id="CHEBI:15378"/>
        <dbReference type="ChEBI" id="CHEBI:30013"/>
        <dbReference type="ChEBI" id="CHEBI:30616"/>
        <dbReference type="ChEBI" id="CHEBI:61977"/>
        <dbReference type="ChEBI" id="CHEBI:456216"/>
        <dbReference type="EC" id="2.7.11.1"/>
    </reaction>
</comment>
<dbReference type="SMART" id="SM00365">
    <property type="entry name" value="LRR_SD22"/>
    <property type="match status" value="5"/>
</dbReference>
<protein>
    <recommendedName>
        <fullName evidence="6">non-specific serine/threonine protein kinase</fullName>
        <ecNumber evidence="6">2.7.11.1</ecNumber>
    </recommendedName>
</protein>
<organism evidence="29 30">
    <name type="scientific">Linum tenue</name>
    <dbReference type="NCBI Taxonomy" id="586396"/>
    <lineage>
        <taxon>Eukaryota</taxon>
        <taxon>Viridiplantae</taxon>
        <taxon>Streptophyta</taxon>
        <taxon>Embryophyta</taxon>
        <taxon>Tracheophyta</taxon>
        <taxon>Spermatophyta</taxon>
        <taxon>Magnoliopsida</taxon>
        <taxon>eudicotyledons</taxon>
        <taxon>Gunneridae</taxon>
        <taxon>Pentapetalae</taxon>
        <taxon>rosids</taxon>
        <taxon>fabids</taxon>
        <taxon>Malpighiales</taxon>
        <taxon>Linaceae</taxon>
        <taxon>Linum</taxon>
    </lineage>
</organism>
<dbReference type="SUPFAM" id="SSF52058">
    <property type="entry name" value="L domain-like"/>
    <property type="match status" value="2"/>
</dbReference>
<dbReference type="PRINTS" id="PR00019">
    <property type="entry name" value="LEURICHRPT"/>
</dbReference>
<dbReference type="PANTHER" id="PTHR48056:SF18">
    <property type="entry name" value="NON-SPECIFIC SERINE_THREONINE PROTEIN KINASE"/>
    <property type="match status" value="1"/>
</dbReference>
<keyword evidence="8" id="KW-0134">Cell wall</keyword>